<feature type="compositionally biased region" description="Low complexity" evidence="1">
    <location>
        <begin position="972"/>
        <end position="981"/>
    </location>
</feature>
<dbReference type="AlphaFoldDB" id="A0AAD6SZ85"/>
<proteinExistence type="predicted"/>
<comment type="caution">
    <text evidence="3">The sequence shown here is derived from an EMBL/GenBank/DDBJ whole genome shotgun (WGS) entry which is preliminary data.</text>
</comment>
<gene>
    <name evidence="3" type="ORF">C8F04DRAFT_953932</name>
</gene>
<accession>A0AAD6SZ85</accession>
<protein>
    <recommendedName>
        <fullName evidence="2">CxC2-like cysteine cluster KDZ transposase-associated domain-containing protein</fullName>
    </recommendedName>
</protein>
<dbReference type="Proteomes" id="UP001218188">
    <property type="component" value="Unassembled WGS sequence"/>
</dbReference>
<dbReference type="PANTHER" id="PTHR33096:SF1">
    <property type="entry name" value="CXC1-LIKE CYSTEINE CLUSTER ASSOCIATED WITH KDZ TRANSPOSASES DOMAIN-CONTAINING PROTEIN"/>
    <property type="match status" value="1"/>
</dbReference>
<name>A0AAD6SZ85_9AGAR</name>
<evidence type="ECO:0000259" key="2">
    <source>
        <dbReference type="Pfam" id="PF18803"/>
    </source>
</evidence>
<feature type="domain" description="CxC2-like cysteine cluster KDZ transposase-associated" evidence="2">
    <location>
        <begin position="118"/>
        <end position="227"/>
    </location>
</feature>
<dbReference type="EMBL" id="JARJCM010000043">
    <property type="protein sequence ID" value="KAJ7036389.1"/>
    <property type="molecule type" value="Genomic_DNA"/>
</dbReference>
<evidence type="ECO:0000313" key="4">
    <source>
        <dbReference type="Proteomes" id="UP001218188"/>
    </source>
</evidence>
<evidence type="ECO:0000256" key="1">
    <source>
        <dbReference type="SAM" id="MobiDB-lite"/>
    </source>
</evidence>
<reference evidence="3" key="1">
    <citation type="submission" date="2023-03" db="EMBL/GenBank/DDBJ databases">
        <title>Massive genome expansion in bonnet fungi (Mycena s.s.) driven by repeated elements and novel gene families across ecological guilds.</title>
        <authorList>
            <consortium name="Lawrence Berkeley National Laboratory"/>
            <person name="Harder C.B."/>
            <person name="Miyauchi S."/>
            <person name="Viragh M."/>
            <person name="Kuo A."/>
            <person name="Thoen E."/>
            <person name="Andreopoulos B."/>
            <person name="Lu D."/>
            <person name="Skrede I."/>
            <person name="Drula E."/>
            <person name="Henrissat B."/>
            <person name="Morin E."/>
            <person name="Kohler A."/>
            <person name="Barry K."/>
            <person name="LaButti K."/>
            <person name="Morin E."/>
            <person name="Salamov A."/>
            <person name="Lipzen A."/>
            <person name="Mereny Z."/>
            <person name="Hegedus B."/>
            <person name="Baldrian P."/>
            <person name="Stursova M."/>
            <person name="Weitz H."/>
            <person name="Taylor A."/>
            <person name="Grigoriev I.V."/>
            <person name="Nagy L.G."/>
            <person name="Martin F."/>
            <person name="Kauserud H."/>
        </authorList>
    </citation>
    <scope>NUCLEOTIDE SEQUENCE</scope>
    <source>
        <strain evidence="3">CBHHK200</strain>
    </source>
</reference>
<dbReference type="Pfam" id="PF18758">
    <property type="entry name" value="KDZ"/>
    <property type="match status" value="1"/>
</dbReference>
<dbReference type="PANTHER" id="PTHR33096">
    <property type="entry name" value="CXC2 DOMAIN-CONTAINING PROTEIN"/>
    <property type="match status" value="1"/>
</dbReference>
<keyword evidence="4" id="KW-1185">Reference proteome</keyword>
<dbReference type="Pfam" id="PF18803">
    <property type="entry name" value="CxC2"/>
    <property type="match status" value="1"/>
</dbReference>
<sequence>MKTKHRLPASRSVIRTFTLFAISPFPQYRPVKTWKQRHRYRWLEELLRGEGRGDHVAHPKCVCDHPACRSGVAEVRCKDCYGGERLSVECIVCDHARNPLHRMERWNEIDKCFDTMSLKALGLRFFLGRELHPSRTCPKPQRTPGKNFVVMDDNGLHEVDLYYCDCGKGESLSVQLLRVKWLPSTSNRPRTAATFNVMRRYHGLSLESKCSMSEFYNSLARLTNNTGSPPKTHYQEFINLTREWRNLQLLKRAACGHTTTGIDGVKQGGCALECPACPHPGKNIPPTWKDVAPEKRFLYALFLALDANFRMQRKDVSSEASDPSLGNGLAFFGEVNTYMAHLEAHWDQPQPESTCVAHDAVNTPDKEARGTASSGIATVDCARHNMKRPRGVGDLQQGERYLNMDWMFFMSLEDSDLQEFFVSYDIACQWHKNIWGRLQIYPRHIQKQNEKRYFVFLVPKFHLPAHIESCNISFSFLLTRYVGQTDGESPERGWSNINRLATSTREMGPNLRREFLDDHFNDWNWKKILVMGKFFLDKITHYVPEMVSSRRDTLDQERSLPRATLGEWRAVCVAWEQDWNSPNPFERKRDQITLASIRYELAQEGKALVRGETDSSEMLAMGVQLEEQQRQLQFDQAAAGEHPTVNQKRVMLERCSKLRRKILSWMETQTQFMPEVAVLRAAAAAKRAEDSRTKPVAGELVQDISLLLPSELPAAEQATEPSVQQLQLQEFEFRLREGQAHQTLHELRHQLLVRTHEYKHKDKNVRGVRDISHSNTRIQGIDSQIRRATATYQVARKALEVLGERLGKRGWEKVLKVLKADDVRQMPEGTKKRRQDERTPISWIWLADGSAADADRNPAMNEALRIEWAKTRALGLRNTEEVDLLEEEMRWVPEFLRWRAREWESKKVHGADARPDLLTDPRQREGHDAYATRQARILCSLAHSFEMKWVGMTALIAAGRAEVASAEAEAAAEAAAEMAAAEAEDEEDSGNKGKGNDGDGDSEGDESSGDGDEGSGDDGDEGSGDEA</sequence>
<organism evidence="3 4">
    <name type="scientific">Mycena alexandri</name>
    <dbReference type="NCBI Taxonomy" id="1745969"/>
    <lineage>
        <taxon>Eukaryota</taxon>
        <taxon>Fungi</taxon>
        <taxon>Dikarya</taxon>
        <taxon>Basidiomycota</taxon>
        <taxon>Agaricomycotina</taxon>
        <taxon>Agaricomycetes</taxon>
        <taxon>Agaricomycetidae</taxon>
        <taxon>Agaricales</taxon>
        <taxon>Marasmiineae</taxon>
        <taxon>Mycenaceae</taxon>
        <taxon>Mycena</taxon>
    </lineage>
</organism>
<feature type="region of interest" description="Disordered" evidence="1">
    <location>
        <begin position="972"/>
        <end position="1027"/>
    </location>
</feature>
<dbReference type="InterPro" id="IPR040521">
    <property type="entry name" value="KDZ"/>
</dbReference>
<feature type="compositionally biased region" description="Acidic residues" evidence="1">
    <location>
        <begin position="998"/>
        <end position="1027"/>
    </location>
</feature>
<evidence type="ECO:0000313" key="3">
    <source>
        <dbReference type="EMBL" id="KAJ7036389.1"/>
    </source>
</evidence>
<dbReference type="InterPro" id="IPR041457">
    <property type="entry name" value="CxC2_KDZ-assoc"/>
</dbReference>